<proteinExistence type="predicted"/>
<gene>
    <name evidence="4" type="ORF">ABOD76_15630</name>
</gene>
<keyword evidence="2" id="KW-1133">Transmembrane helix</keyword>
<keyword evidence="2" id="KW-0472">Membrane</keyword>
<dbReference type="InterPro" id="IPR005543">
    <property type="entry name" value="PASTA_dom"/>
</dbReference>
<accession>A0AAU7U8C2</accession>
<dbReference type="Gene3D" id="3.30.10.20">
    <property type="match status" value="3"/>
</dbReference>
<evidence type="ECO:0000313" key="4">
    <source>
        <dbReference type="EMBL" id="XBV84859.1"/>
    </source>
</evidence>
<evidence type="ECO:0000259" key="3">
    <source>
        <dbReference type="PROSITE" id="PS51178"/>
    </source>
</evidence>
<dbReference type="CDD" id="cd06577">
    <property type="entry name" value="PASTA_pknB"/>
    <property type="match status" value="3"/>
</dbReference>
<feature type="compositionally biased region" description="Low complexity" evidence="1">
    <location>
        <begin position="431"/>
        <end position="451"/>
    </location>
</feature>
<dbReference type="RefSeq" id="WP_350242896.1">
    <property type="nucleotide sequence ID" value="NZ_CP158299.1"/>
</dbReference>
<evidence type="ECO:0000256" key="2">
    <source>
        <dbReference type="SAM" id="Phobius"/>
    </source>
</evidence>
<feature type="domain" description="PASTA" evidence="3">
    <location>
        <begin position="342"/>
        <end position="409"/>
    </location>
</feature>
<dbReference type="PROSITE" id="PS51178">
    <property type="entry name" value="PASTA"/>
    <property type="match status" value="3"/>
</dbReference>
<feature type="transmembrane region" description="Helical" evidence="2">
    <location>
        <begin position="178"/>
        <end position="198"/>
    </location>
</feature>
<feature type="domain" description="PASTA" evidence="3">
    <location>
        <begin position="206"/>
        <end position="272"/>
    </location>
</feature>
<dbReference type="AlphaFoldDB" id="A0AAU7U8C2"/>
<dbReference type="KEGG" id="dsc:ABOD76_15630"/>
<name>A0AAU7U8C2_9DEIO</name>
<organism evidence="4">
    <name type="scientific">Deinococcus sonorensis KR-87</name>
    <dbReference type="NCBI Taxonomy" id="694439"/>
    <lineage>
        <taxon>Bacteria</taxon>
        <taxon>Thermotogati</taxon>
        <taxon>Deinococcota</taxon>
        <taxon>Deinococci</taxon>
        <taxon>Deinococcales</taxon>
        <taxon>Deinococcaceae</taxon>
        <taxon>Deinococcus</taxon>
    </lineage>
</organism>
<sequence>MTRSDVQGPETRIDGKYLVLSEVSREDQTVLYTVQQEGREPLLRLGWFEVTGPAERSFFHRYRSALKALSPAGLVDVVARPGAYYAVWRPLEGQPLAQFLDLPVRHEDAVQAVRDLGTQLAEHGFSLTDAEVLLDPDGQPQLAYLAPRQHTLEEAVQLNTQLLTPLGRGRVRRRRPVLSVWAVLPGLLFLGGAGYLGVQAARIYLNPPSRTVQKVVGQPAEQAAQTLAGDGFRVAYATGEGPGLPVGAVVSQDPAAGSDLPVGRQITLTVNNPPSLTVPRLEELNLDQVQAQLAENRLTRGAVMTVDGTFSGTPKGRVIAQLPEAGATAQRGDKVTLLVSGGTSKLTWLPPLTGLAFDDARDLARRAGLVVNRVRRQASNARENTVLSQDPAPYVRVEVGAPVTLTIAMAPYTGPSRPADSLPLPPPVYTPPATTETTEPSVPDTTDTPTTTVDSIPAVPQDTAPATVSPSVPALTATETQAQPAQTQARTVQLSYTFPATLPSGTVEIVVRDLDGERPVLAPTATGTVTGASAQQDGIQVRGDAVFVVRVNGQDYTSFPAQ</sequence>
<protein>
    <submittedName>
        <fullName evidence="4">PASTA domain-containing protein</fullName>
    </submittedName>
</protein>
<feature type="domain" description="PASTA" evidence="3">
    <location>
        <begin position="273"/>
        <end position="341"/>
    </location>
</feature>
<dbReference type="SMART" id="SM00740">
    <property type="entry name" value="PASTA"/>
    <property type="match status" value="3"/>
</dbReference>
<dbReference type="EMBL" id="CP158299">
    <property type="protein sequence ID" value="XBV84859.1"/>
    <property type="molecule type" value="Genomic_DNA"/>
</dbReference>
<evidence type="ECO:0000256" key="1">
    <source>
        <dbReference type="SAM" id="MobiDB-lite"/>
    </source>
</evidence>
<reference evidence="4" key="1">
    <citation type="submission" date="2024-06" db="EMBL/GenBank/DDBJ databases">
        <title>Draft Genome Sequence of Deinococcus sonorensis Type Strain KR-87, a Biofilm Producing Representative of the Genus Deinococcus.</title>
        <authorList>
            <person name="Boren L.S."/>
            <person name="Grosso R.A."/>
            <person name="Hugenberg-Cox A.N."/>
            <person name="Hill J.T.E."/>
            <person name="Albert C.M."/>
            <person name="Tuohy J.M."/>
        </authorList>
    </citation>
    <scope>NUCLEOTIDE SEQUENCE</scope>
    <source>
        <strain evidence="4">KR-87</strain>
    </source>
</reference>
<feature type="region of interest" description="Disordered" evidence="1">
    <location>
        <begin position="416"/>
        <end position="451"/>
    </location>
</feature>
<dbReference type="Pfam" id="PF03793">
    <property type="entry name" value="PASTA"/>
    <property type="match status" value="3"/>
</dbReference>
<keyword evidence="2" id="KW-0812">Transmembrane</keyword>